<dbReference type="EMBL" id="BJXL01000113">
    <property type="protein sequence ID" value="GEM84592.1"/>
    <property type="molecule type" value="Genomic_DNA"/>
</dbReference>
<dbReference type="OrthoDB" id="9815972at2"/>
<evidence type="ECO:0000313" key="3">
    <source>
        <dbReference type="Proteomes" id="UP000321197"/>
    </source>
</evidence>
<dbReference type="RefSeq" id="WP_119339909.1">
    <property type="nucleotide sequence ID" value="NZ_BJXL01000113.1"/>
</dbReference>
<feature type="transmembrane region" description="Helical" evidence="1">
    <location>
        <begin position="142"/>
        <end position="163"/>
    </location>
</feature>
<evidence type="ECO:0000313" key="2">
    <source>
        <dbReference type="EMBL" id="GEM84592.1"/>
    </source>
</evidence>
<dbReference type="Proteomes" id="UP000321197">
    <property type="component" value="Unassembled WGS sequence"/>
</dbReference>
<keyword evidence="1" id="KW-1133">Transmembrane helix</keyword>
<sequence>MLPVLRLLSAEVWRVWLNFRRYPNEAFASMTSFTILFYAVVMGAQGATAGPLALGSGLEALIVSFVLWYLAVIGLGSMAWGIQTEAQVGTLEQLWLTPHGLWRVLVARVAAFATLQLVLTGILLAAMLLLTGRRLFVPPESLLAALPFLLGVNGLGFVLAGLAVTYKNIVGTINLAQYLVILLIAVPPKAWPAALQPAYHLFPLVPAAEVLRQLMAQGVPLPETPWAAAAANGLTYFALGLLFYRWAERRVRRSGKLSGY</sequence>
<protein>
    <submittedName>
        <fullName evidence="2">Uncharacterized protein</fullName>
    </submittedName>
</protein>
<dbReference type="AlphaFoldDB" id="A0A511R6P4"/>
<gene>
    <name evidence="2" type="ORF">MHY01S_27580</name>
</gene>
<accession>A0A511R6P4</accession>
<dbReference type="PANTHER" id="PTHR43229">
    <property type="entry name" value="NODULATION PROTEIN J"/>
    <property type="match status" value="1"/>
</dbReference>
<comment type="caution">
    <text evidence="2">The sequence shown here is derived from an EMBL/GenBank/DDBJ whole genome shotgun (WGS) entry which is preliminary data.</text>
</comment>
<feature type="transmembrane region" description="Helical" evidence="1">
    <location>
        <begin position="26"/>
        <end position="48"/>
    </location>
</feature>
<feature type="transmembrane region" description="Helical" evidence="1">
    <location>
        <begin position="60"/>
        <end position="82"/>
    </location>
</feature>
<reference evidence="2 3" key="1">
    <citation type="submission" date="2019-07" db="EMBL/GenBank/DDBJ databases">
        <title>Whole genome shotgun sequence of Meiothermus hypogaeus NBRC 106114.</title>
        <authorList>
            <person name="Hosoyama A."/>
            <person name="Uohara A."/>
            <person name="Ohji S."/>
            <person name="Ichikawa N."/>
        </authorList>
    </citation>
    <scope>NUCLEOTIDE SEQUENCE [LARGE SCALE GENOMIC DNA]</scope>
    <source>
        <strain evidence="2 3">NBRC 106114</strain>
    </source>
</reference>
<feature type="transmembrane region" description="Helical" evidence="1">
    <location>
        <begin position="227"/>
        <end position="247"/>
    </location>
</feature>
<dbReference type="InterPro" id="IPR051784">
    <property type="entry name" value="Nod_factor_ABC_transporter"/>
</dbReference>
<feature type="transmembrane region" description="Helical" evidence="1">
    <location>
        <begin position="169"/>
        <end position="186"/>
    </location>
</feature>
<feature type="transmembrane region" description="Helical" evidence="1">
    <location>
        <begin position="102"/>
        <end position="130"/>
    </location>
</feature>
<proteinExistence type="predicted"/>
<keyword evidence="1" id="KW-0812">Transmembrane</keyword>
<organism evidence="2 3">
    <name type="scientific">Meiothermus hypogaeus NBRC 106114</name>
    <dbReference type="NCBI Taxonomy" id="1227553"/>
    <lineage>
        <taxon>Bacteria</taxon>
        <taxon>Thermotogati</taxon>
        <taxon>Deinococcota</taxon>
        <taxon>Deinococci</taxon>
        <taxon>Thermales</taxon>
        <taxon>Thermaceae</taxon>
        <taxon>Meiothermus</taxon>
    </lineage>
</organism>
<evidence type="ECO:0000256" key="1">
    <source>
        <dbReference type="SAM" id="Phobius"/>
    </source>
</evidence>
<dbReference type="PANTHER" id="PTHR43229:SF6">
    <property type="entry name" value="ABC-TYPE MULTIDRUG TRANSPORT SYSTEM, PERMEASE COMPONENT"/>
    <property type="match status" value="1"/>
</dbReference>
<keyword evidence="1" id="KW-0472">Membrane</keyword>
<name>A0A511R6P4_9DEIN</name>